<accession>A0A3S9XA46</accession>
<sequence length="95" mass="11004">MVWTVDEKIPRKEKIPVPASGMRNYFNWVRAFRGTNTNPIAALNLEDVAWDNDYEILQGGRGDIHSLRLNQGQRVYFVLDEFSQTVKILCIGRHI</sequence>
<dbReference type="RefSeq" id="WP_127161542.1">
    <property type="nucleotide sequence ID" value="NZ_CP029822.1"/>
</dbReference>
<dbReference type="Proteomes" id="UP000273143">
    <property type="component" value="Chromosome"/>
</dbReference>
<reference evidence="2" key="1">
    <citation type="submission" date="2018-06" db="EMBL/GenBank/DDBJ databases">
        <title>Complete genome of Pseudomonas insecticola strain QZS01.</title>
        <authorList>
            <person name="Wang J."/>
            <person name="Su Q."/>
        </authorList>
    </citation>
    <scope>NUCLEOTIDE SEQUENCE [LARGE SCALE GENOMIC DNA]</scope>
    <source>
        <strain evidence="2">QZS01</strain>
    </source>
</reference>
<dbReference type="AlphaFoldDB" id="A0A3S9XA46"/>
<name>A0A3S9XA46_9GAMM</name>
<protein>
    <recommendedName>
        <fullName evidence="3">Type II toxin-antitoxin system RelE/ParE family toxin</fullName>
    </recommendedName>
</protein>
<evidence type="ECO:0008006" key="3">
    <source>
        <dbReference type="Google" id="ProtNLM"/>
    </source>
</evidence>
<evidence type="ECO:0000313" key="2">
    <source>
        <dbReference type="Proteomes" id="UP000273143"/>
    </source>
</evidence>
<proteinExistence type="predicted"/>
<keyword evidence="2" id="KW-1185">Reference proteome</keyword>
<evidence type="ECO:0000313" key="1">
    <source>
        <dbReference type="EMBL" id="AZS49323.1"/>
    </source>
</evidence>
<organism evidence="1 2">
    <name type="scientific">Entomomonas moraniae</name>
    <dbReference type="NCBI Taxonomy" id="2213226"/>
    <lineage>
        <taxon>Bacteria</taxon>
        <taxon>Pseudomonadati</taxon>
        <taxon>Pseudomonadota</taxon>
        <taxon>Gammaproteobacteria</taxon>
        <taxon>Pseudomonadales</taxon>
        <taxon>Pseudomonadaceae</taxon>
        <taxon>Entomomonas</taxon>
    </lineage>
</organism>
<dbReference type="KEGG" id="emo:DM558_00365"/>
<dbReference type="EMBL" id="CP029822">
    <property type="protein sequence ID" value="AZS49323.1"/>
    <property type="molecule type" value="Genomic_DNA"/>
</dbReference>
<gene>
    <name evidence="1" type="ORF">DM558_00365</name>
</gene>